<dbReference type="Proteomes" id="UP001310022">
    <property type="component" value="Unassembled WGS sequence"/>
</dbReference>
<organism evidence="4 5">
    <name type="scientific">Persicobacter diffluens</name>
    <dbReference type="NCBI Taxonomy" id="981"/>
    <lineage>
        <taxon>Bacteria</taxon>
        <taxon>Pseudomonadati</taxon>
        <taxon>Bacteroidota</taxon>
        <taxon>Cytophagia</taxon>
        <taxon>Cytophagales</taxon>
        <taxon>Persicobacteraceae</taxon>
        <taxon>Persicobacter</taxon>
    </lineage>
</organism>
<dbReference type="Gene3D" id="1.10.10.60">
    <property type="entry name" value="Homeodomain-like"/>
    <property type="match status" value="1"/>
</dbReference>
<evidence type="ECO:0000256" key="1">
    <source>
        <dbReference type="ARBA" id="ARBA00023015"/>
    </source>
</evidence>
<dbReference type="SUPFAM" id="SSF46689">
    <property type="entry name" value="Homeodomain-like"/>
    <property type="match status" value="1"/>
</dbReference>
<dbReference type="RefSeq" id="WP_338239612.1">
    <property type="nucleotide sequence ID" value="NZ_BQKE01000006.1"/>
</dbReference>
<dbReference type="PANTHER" id="PTHR47893:SF1">
    <property type="entry name" value="REGULATORY PROTEIN PCHR"/>
    <property type="match status" value="1"/>
</dbReference>
<evidence type="ECO:0000259" key="3">
    <source>
        <dbReference type="PROSITE" id="PS01124"/>
    </source>
</evidence>
<reference evidence="4 5" key="1">
    <citation type="submission" date="2021-12" db="EMBL/GenBank/DDBJ databases">
        <title>Genome sequencing of bacteria with rrn-lacking chromosome and rrn-plasmid.</title>
        <authorList>
            <person name="Anda M."/>
            <person name="Iwasaki W."/>
        </authorList>
    </citation>
    <scope>NUCLEOTIDE SEQUENCE [LARGE SCALE GENOMIC DNA]</scope>
    <source>
        <strain evidence="4 5">NBRC 15940</strain>
    </source>
</reference>
<keyword evidence="5" id="KW-1185">Reference proteome</keyword>
<evidence type="ECO:0000256" key="2">
    <source>
        <dbReference type="ARBA" id="ARBA00023163"/>
    </source>
</evidence>
<protein>
    <recommendedName>
        <fullName evidence="3">HTH araC/xylS-type domain-containing protein</fullName>
    </recommendedName>
</protein>
<comment type="caution">
    <text evidence="4">The sequence shown here is derived from an EMBL/GenBank/DDBJ whole genome shotgun (WGS) entry which is preliminary data.</text>
</comment>
<dbReference type="InterPro" id="IPR018060">
    <property type="entry name" value="HTH_AraC"/>
</dbReference>
<dbReference type="SMART" id="SM00342">
    <property type="entry name" value="HTH_ARAC"/>
    <property type="match status" value="1"/>
</dbReference>
<proteinExistence type="predicted"/>
<dbReference type="EMBL" id="BQKE01000006">
    <property type="protein sequence ID" value="GJM64551.1"/>
    <property type="molecule type" value="Genomic_DNA"/>
</dbReference>
<keyword evidence="1" id="KW-0805">Transcription regulation</keyword>
<evidence type="ECO:0000313" key="5">
    <source>
        <dbReference type="Proteomes" id="UP001310022"/>
    </source>
</evidence>
<gene>
    <name evidence="4" type="ORF">PEDI_51030</name>
</gene>
<dbReference type="PROSITE" id="PS01124">
    <property type="entry name" value="HTH_ARAC_FAMILY_2"/>
    <property type="match status" value="1"/>
</dbReference>
<keyword evidence="2" id="KW-0804">Transcription</keyword>
<dbReference type="GO" id="GO:0003700">
    <property type="term" value="F:DNA-binding transcription factor activity"/>
    <property type="evidence" value="ECO:0007669"/>
    <property type="project" value="InterPro"/>
</dbReference>
<dbReference type="Pfam" id="PF12833">
    <property type="entry name" value="HTH_18"/>
    <property type="match status" value="1"/>
</dbReference>
<feature type="domain" description="HTH araC/xylS-type" evidence="3">
    <location>
        <begin position="232"/>
        <end position="330"/>
    </location>
</feature>
<name>A0AAN4W2M4_9BACT</name>
<dbReference type="AlphaFoldDB" id="A0AAN4W2M4"/>
<dbReference type="InterPro" id="IPR009057">
    <property type="entry name" value="Homeodomain-like_sf"/>
</dbReference>
<dbReference type="PANTHER" id="PTHR47893">
    <property type="entry name" value="REGULATORY PROTEIN PCHR"/>
    <property type="match status" value="1"/>
</dbReference>
<dbReference type="GO" id="GO:0043565">
    <property type="term" value="F:sequence-specific DNA binding"/>
    <property type="evidence" value="ECO:0007669"/>
    <property type="project" value="InterPro"/>
</dbReference>
<evidence type="ECO:0000313" key="4">
    <source>
        <dbReference type="EMBL" id="GJM64551.1"/>
    </source>
</evidence>
<dbReference type="InterPro" id="IPR053142">
    <property type="entry name" value="PchR_regulatory_protein"/>
</dbReference>
<accession>A0AAN4W2M4</accession>
<sequence length="333" mass="38741">MPVTFPKDPNDPIIVEFNEISSADNNQQLAEEIGGSWDGHHLQVKNEYFDLDVRHFFFLEQLTVEICELHLHKNTHFIQNLEKNRDHICIRVGFSGLIINLSEEKSFQSNGIFVYNTNQDFNVEFPAGATIRWVGLKFPKELISRIFTHEKPHKLKALAEETTPWVHYFSLDAEMEEYIKAIFEQGRSSNGREATPLSRSIDIIGAVKEKLEMDDPMQVHERIHPEDLQKIITIKDQMLSNLDQIPRLEDYSSEHGMSITKMNNLFKRVFKLPFLKFYNTQKTEEVRRKIQHTNLSLTEIADELGFSHVGHMSRVFKKQYGFPPSALRRISAV</sequence>